<protein>
    <submittedName>
        <fullName evidence="1">Uncharacterized protein</fullName>
    </submittedName>
</protein>
<reference evidence="1 2" key="1">
    <citation type="submission" date="2018-05" db="EMBL/GenBank/DDBJ databases">
        <title>Complete genome sequence of Massilia oculi sp. nov. CCUG 43427T (=DSM 26321T), the type strain of M. oculi, and comparison with genome sequences of other Massilia strains.</title>
        <authorList>
            <person name="Zhu B."/>
        </authorList>
    </citation>
    <scope>NUCLEOTIDE SEQUENCE [LARGE SCALE GENOMIC DNA]</scope>
    <source>
        <strain evidence="1 2">CCUG 43427</strain>
    </source>
</reference>
<evidence type="ECO:0000313" key="2">
    <source>
        <dbReference type="Proteomes" id="UP000245820"/>
    </source>
</evidence>
<dbReference type="EMBL" id="CP029343">
    <property type="protein sequence ID" value="AWL07342.1"/>
    <property type="molecule type" value="Genomic_DNA"/>
</dbReference>
<dbReference type="OrthoDB" id="6555107at2"/>
<dbReference type="Proteomes" id="UP000245820">
    <property type="component" value="Chromosome"/>
</dbReference>
<organism evidence="1 2">
    <name type="scientific">Massilia oculi</name>
    <dbReference type="NCBI Taxonomy" id="945844"/>
    <lineage>
        <taxon>Bacteria</taxon>
        <taxon>Pseudomonadati</taxon>
        <taxon>Pseudomonadota</taxon>
        <taxon>Betaproteobacteria</taxon>
        <taxon>Burkholderiales</taxon>
        <taxon>Oxalobacteraceae</taxon>
        <taxon>Telluria group</taxon>
        <taxon>Massilia</taxon>
    </lineage>
</organism>
<proteinExistence type="predicted"/>
<gene>
    <name evidence="1" type="ORF">DIR46_24880</name>
</gene>
<accession>A0A2S2DPN0</accession>
<dbReference type="RefSeq" id="WP_109347629.1">
    <property type="nucleotide sequence ID" value="NZ_CP029343.1"/>
</dbReference>
<dbReference type="KEGG" id="mtim:DIR46_24880"/>
<keyword evidence="2" id="KW-1185">Reference proteome</keyword>
<name>A0A2S2DPN0_9BURK</name>
<dbReference type="AlphaFoldDB" id="A0A2S2DPN0"/>
<sequence length="89" mass="10517">MLIGASHAWRPDRSVKFTYHQLKSKYNGERLDVDATMQGLYVGVGFRFGWGISVVDMQSQQRRTEKPVLYDRITHNWFRRRLAKRGECL</sequence>
<evidence type="ECO:0000313" key="1">
    <source>
        <dbReference type="EMBL" id="AWL07342.1"/>
    </source>
</evidence>